<reference evidence="3" key="1">
    <citation type="submission" date="2014-03" db="EMBL/GenBank/DDBJ databases">
        <authorList>
            <person name="Aksoy S."/>
            <person name="Warren W."/>
            <person name="Wilson R.K."/>
        </authorList>
    </citation>
    <scope>NUCLEOTIDE SEQUENCE [LARGE SCALE GENOMIC DNA]</scope>
    <source>
        <strain evidence="3">IAEA</strain>
    </source>
</reference>
<name>A0A1A9X3M3_9MUSC</name>
<dbReference type="AlphaFoldDB" id="A0A1A9X3M3"/>
<feature type="region of interest" description="Disordered" evidence="1">
    <location>
        <begin position="31"/>
        <end position="62"/>
    </location>
</feature>
<sequence>MAIGLALHVATLKKSRSKYRIYTIQQRAAKIETDDGVGDDGDDGDDDDDDDFGCSGPPLPDF</sequence>
<dbReference type="EnsemblMetazoa" id="GBRI043097-RA">
    <property type="protein sequence ID" value="GBRI043097-PA"/>
    <property type="gene ID" value="GBRI043097"/>
</dbReference>
<evidence type="ECO:0000256" key="1">
    <source>
        <dbReference type="SAM" id="MobiDB-lite"/>
    </source>
</evidence>
<evidence type="ECO:0000313" key="2">
    <source>
        <dbReference type="EnsemblMetazoa" id="GBRI043097-PA"/>
    </source>
</evidence>
<accession>A0A1A9X3M3</accession>
<organism evidence="2 3">
    <name type="scientific">Glossina brevipalpis</name>
    <dbReference type="NCBI Taxonomy" id="37001"/>
    <lineage>
        <taxon>Eukaryota</taxon>
        <taxon>Metazoa</taxon>
        <taxon>Ecdysozoa</taxon>
        <taxon>Arthropoda</taxon>
        <taxon>Hexapoda</taxon>
        <taxon>Insecta</taxon>
        <taxon>Pterygota</taxon>
        <taxon>Neoptera</taxon>
        <taxon>Endopterygota</taxon>
        <taxon>Diptera</taxon>
        <taxon>Brachycera</taxon>
        <taxon>Muscomorpha</taxon>
        <taxon>Hippoboscoidea</taxon>
        <taxon>Glossinidae</taxon>
        <taxon>Glossina</taxon>
    </lineage>
</organism>
<feature type="compositionally biased region" description="Acidic residues" evidence="1">
    <location>
        <begin position="34"/>
        <end position="52"/>
    </location>
</feature>
<proteinExistence type="predicted"/>
<reference evidence="2" key="2">
    <citation type="submission" date="2020-05" db="UniProtKB">
        <authorList>
            <consortium name="EnsemblMetazoa"/>
        </authorList>
    </citation>
    <scope>IDENTIFICATION</scope>
    <source>
        <strain evidence="2">IAEA</strain>
    </source>
</reference>
<dbReference type="Proteomes" id="UP000091820">
    <property type="component" value="Unassembled WGS sequence"/>
</dbReference>
<evidence type="ECO:0000313" key="3">
    <source>
        <dbReference type="Proteomes" id="UP000091820"/>
    </source>
</evidence>
<dbReference type="VEuPathDB" id="VectorBase:GBRI043097"/>
<protein>
    <submittedName>
        <fullName evidence="2">Uncharacterized protein</fullName>
    </submittedName>
</protein>
<keyword evidence="3" id="KW-1185">Reference proteome</keyword>